<dbReference type="OrthoDB" id="7872178at2759"/>
<dbReference type="EMBL" id="CH940648">
    <property type="protein sequence ID" value="EDW61332.1"/>
    <property type="molecule type" value="Genomic_DNA"/>
</dbReference>
<keyword evidence="2" id="KW-0732">Signal</keyword>
<protein>
    <submittedName>
        <fullName evidence="3">Uncharacterized protein</fullName>
    </submittedName>
</protein>
<dbReference type="AlphaFoldDB" id="B4LQ47"/>
<dbReference type="InParanoid" id="B4LQ47"/>
<feature type="region of interest" description="Disordered" evidence="1">
    <location>
        <begin position="46"/>
        <end position="80"/>
    </location>
</feature>
<dbReference type="STRING" id="7244.B4LQ47"/>
<evidence type="ECO:0000256" key="1">
    <source>
        <dbReference type="SAM" id="MobiDB-lite"/>
    </source>
</evidence>
<keyword evidence="4" id="KW-1185">Reference proteome</keyword>
<sequence length="184" mass="20940">MQAKIKLQLLCLLWLMMRSQVHGQDIEPEFPEDFPTTTNEAATITTTKATTELPSMTTERTTTEADTEPSTTTTSTTTEDVQISLPDLPTFAPPKLPPSTKPPVAPHYPNFFPWFWDLVQGVLQRCYLTEQEERTHYRWTCGYTSWLPTTTCYRCCYYGDSGFAGCSKLHSGRCNNINYGSWET</sequence>
<accession>B4LQ47</accession>
<feature type="compositionally biased region" description="Low complexity" evidence="1">
    <location>
        <begin position="68"/>
        <end position="80"/>
    </location>
</feature>
<dbReference type="HOGENOM" id="CLU_1469735_0_0_1"/>
<gene>
    <name evidence="3" type="primary">Dvir\GJ21973</name>
    <name evidence="3" type="ORF">Dvir_GJ21973</name>
</gene>
<feature type="signal peptide" evidence="2">
    <location>
        <begin position="1"/>
        <end position="23"/>
    </location>
</feature>
<evidence type="ECO:0000313" key="3">
    <source>
        <dbReference type="EMBL" id="EDW61332.1"/>
    </source>
</evidence>
<dbReference type="PhylomeDB" id="B4LQ47"/>
<feature type="compositionally biased region" description="Low complexity" evidence="1">
    <location>
        <begin position="46"/>
        <end position="60"/>
    </location>
</feature>
<dbReference type="KEGG" id="dvi:6625394"/>
<evidence type="ECO:0000313" key="4">
    <source>
        <dbReference type="Proteomes" id="UP000008792"/>
    </source>
</evidence>
<reference evidence="3 4" key="1">
    <citation type="journal article" date="2007" name="Nature">
        <title>Evolution of genes and genomes on the Drosophila phylogeny.</title>
        <authorList>
            <consortium name="Drosophila 12 Genomes Consortium"/>
            <person name="Clark A.G."/>
            <person name="Eisen M.B."/>
            <person name="Smith D.R."/>
            <person name="Bergman C.M."/>
            <person name="Oliver B."/>
            <person name="Markow T.A."/>
            <person name="Kaufman T.C."/>
            <person name="Kellis M."/>
            <person name="Gelbart W."/>
            <person name="Iyer V.N."/>
            <person name="Pollard D.A."/>
            <person name="Sackton T.B."/>
            <person name="Larracuente A.M."/>
            <person name="Singh N.D."/>
            <person name="Abad J.P."/>
            <person name="Abt D.N."/>
            <person name="Adryan B."/>
            <person name="Aguade M."/>
            <person name="Akashi H."/>
            <person name="Anderson W.W."/>
            <person name="Aquadro C.F."/>
            <person name="Ardell D.H."/>
            <person name="Arguello R."/>
            <person name="Artieri C.G."/>
            <person name="Barbash D.A."/>
            <person name="Barker D."/>
            <person name="Barsanti P."/>
            <person name="Batterham P."/>
            <person name="Batzoglou S."/>
            <person name="Begun D."/>
            <person name="Bhutkar A."/>
            <person name="Blanco E."/>
            <person name="Bosak S.A."/>
            <person name="Bradley R.K."/>
            <person name="Brand A.D."/>
            <person name="Brent M.R."/>
            <person name="Brooks A.N."/>
            <person name="Brown R.H."/>
            <person name="Butlin R.K."/>
            <person name="Caggese C."/>
            <person name="Calvi B.R."/>
            <person name="Bernardo de Carvalho A."/>
            <person name="Caspi A."/>
            <person name="Castrezana S."/>
            <person name="Celniker S.E."/>
            <person name="Chang J.L."/>
            <person name="Chapple C."/>
            <person name="Chatterji S."/>
            <person name="Chinwalla A."/>
            <person name="Civetta A."/>
            <person name="Clifton S.W."/>
            <person name="Comeron J.M."/>
            <person name="Costello J.C."/>
            <person name="Coyne J.A."/>
            <person name="Daub J."/>
            <person name="David R.G."/>
            <person name="Delcher A.L."/>
            <person name="Delehaunty K."/>
            <person name="Do C.B."/>
            <person name="Ebling H."/>
            <person name="Edwards K."/>
            <person name="Eickbush T."/>
            <person name="Evans J.D."/>
            <person name="Filipski A."/>
            <person name="Findeiss S."/>
            <person name="Freyhult E."/>
            <person name="Fulton L."/>
            <person name="Fulton R."/>
            <person name="Garcia A.C."/>
            <person name="Gardiner A."/>
            <person name="Garfield D.A."/>
            <person name="Garvin B.E."/>
            <person name="Gibson G."/>
            <person name="Gilbert D."/>
            <person name="Gnerre S."/>
            <person name="Godfrey J."/>
            <person name="Good R."/>
            <person name="Gotea V."/>
            <person name="Gravely B."/>
            <person name="Greenberg A.J."/>
            <person name="Griffiths-Jones S."/>
            <person name="Gross S."/>
            <person name="Guigo R."/>
            <person name="Gustafson E.A."/>
            <person name="Haerty W."/>
            <person name="Hahn M.W."/>
            <person name="Halligan D.L."/>
            <person name="Halpern A.L."/>
            <person name="Halter G.M."/>
            <person name="Han M.V."/>
            <person name="Heger A."/>
            <person name="Hillier L."/>
            <person name="Hinrichs A.S."/>
            <person name="Holmes I."/>
            <person name="Hoskins R.A."/>
            <person name="Hubisz M.J."/>
            <person name="Hultmark D."/>
            <person name="Huntley M.A."/>
            <person name="Jaffe D.B."/>
            <person name="Jagadeeshan S."/>
            <person name="Jeck W.R."/>
            <person name="Johnson J."/>
            <person name="Jones C.D."/>
            <person name="Jordan W.C."/>
            <person name="Karpen G.H."/>
            <person name="Kataoka E."/>
            <person name="Keightley P.D."/>
            <person name="Kheradpour P."/>
            <person name="Kirkness E.F."/>
            <person name="Koerich L.B."/>
            <person name="Kristiansen K."/>
            <person name="Kudrna D."/>
            <person name="Kulathinal R.J."/>
            <person name="Kumar S."/>
            <person name="Kwok R."/>
            <person name="Lander E."/>
            <person name="Langley C.H."/>
            <person name="Lapoint R."/>
            <person name="Lazzaro B.P."/>
            <person name="Lee S.J."/>
            <person name="Levesque L."/>
            <person name="Li R."/>
            <person name="Lin C.F."/>
            <person name="Lin M.F."/>
            <person name="Lindblad-Toh K."/>
            <person name="Llopart A."/>
            <person name="Long M."/>
            <person name="Low L."/>
            <person name="Lozovsky E."/>
            <person name="Lu J."/>
            <person name="Luo M."/>
            <person name="Machado C.A."/>
            <person name="Makalowski W."/>
            <person name="Marzo M."/>
            <person name="Matsuda M."/>
            <person name="Matzkin L."/>
            <person name="McAllister B."/>
            <person name="McBride C.S."/>
            <person name="McKernan B."/>
            <person name="McKernan K."/>
            <person name="Mendez-Lago M."/>
            <person name="Minx P."/>
            <person name="Mollenhauer M.U."/>
            <person name="Montooth K."/>
            <person name="Mount S.M."/>
            <person name="Mu X."/>
            <person name="Myers E."/>
            <person name="Negre B."/>
            <person name="Newfeld S."/>
            <person name="Nielsen R."/>
            <person name="Noor M.A."/>
            <person name="O'Grady P."/>
            <person name="Pachter L."/>
            <person name="Papaceit M."/>
            <person name="Parisi M.J."/>
            <person name="Parisi M."/>
            <person name="Parts L."/>
            <person name="Pedersen J.S."/>
            <person name="Pesole G."/>
            <person name="Phillippy A.M."/>
            <person name="Ponting C.P."/>
            <person name="Pop M."/>
            <person name="Porcelli D."/>
            <person name="Powell J.R."/>
            <person name="Prohaska S."/>
            <person name="Pruitt K."/>
            <person name="Puig M."/>
            <person name="Quesneville H."/>
            <person name="Ram K.R."/>
            <person name="Rand D."/>
            <person name="Rasmussen M.D."/>
            <person name="Reed L.K."/>
            <person name="Reenan R."/>
            <person name="Reily A."/>
            <person name="Remington K.A."/>
            <person name="Rieger T.T."/>
            <person name="Ritchie M.G."/>
            <person name="Robin C."/>
            <person name="Rogers Y.H."/>
            <person name="Rohde C."/>
            <person name="Rozas J."/>
            <person name="Rubenfield M.J."/>
            <person name="Ruiz A."/>
            <person name="Russo S."/>
            <person name="Salzberg S.L."/>
            <person name="Sanchez-Gracia A."/>
            <person name="Saranga D.J."/>
            <person name="Sato H."/>
            <person name="Schaeffer S.W."/>
            <person name="Schatz M.C."/>
            <person name="Schlenke T."/>
            <person name="Schwartz R."/>
            <person name="Segarra C."/>
            <person name="Singh R.S."/>
            <person name="Sirot L."/>
            <person name="Sirota M."/>
            <person name="Sisneros N.B."/>
            <person name="Smith C.D."/>
            <person name="Smith T.F."/>
            <person name="Spieth J."/>
            <person name="Stage D.E."/>
            <person name="Stark A."/>
            <person name="Stephan W."/>
            <person name="Strausberg R.L."/>
            <person name="Strempel S."/>
            <person name="Sturgill D."/>
            <person name="Sutton G."/>
            <person name="Sutton G.G."/>
            <person name="Tao W."/>
            <person name="Teichmann S."/>
            <person name="Tobari Y.N."/>
            <person name="Tomimura Y."/>
            <person name="Tsolas J.M."/>
            <person name="Valente V.L."/>
            <person name="Venter E."/>
            <person name="Venter J.C."/>
            <person name="Vicario S."/>
            <person name="Vieira F.G."/>
            <person name="Vilella A.J."/>
            <person name="Villasante A."/>
            <person name="Walenz B."/>
            <person name="Wang J."/>
            <person name="Wasserman M."/>
            <person name="Watts T."/>
            <person name="Wilson D."/>
            <person name="Wilson R.K."/>
            <person name="Wing R.A."/>
            <person name="Wolfner M.F."/>
            <person name="Wong A."/>
            <person name="Wong G.K."/>
            <person name="Wu C.I."/>
            <person name="Wu G."/>
            <person name="Yamamoto D."/>
            <person name="Yang H.P."/>
            <person name="Yang S.P."/>
            <person name="Yorke J.A."/>
            <person name="Yoshida K."/>
            <person name="Zdobnov E."/>
            <person name="Zhang P."/>
            <person name="Zhang Y."/>
            <person name="Zimin A.V."/>
            <person name="Baldwin J."/>
            <person name="Abdouelleil A."/>
            <person name="Abdulkadir J."/>
            <person name="Abebe A."/>
            <person name="Abera B."/>
            <person name="Abreu J."/>
            <person name="Acer S.C."/>
            <person name="Aftuck L."/>
            <person name="Alexander A."/>
            <person name="An P."/>
            <person name="Anderson E."/>
            <person name="Anderson S."/>
            <person name="Arachi H."/>
            <person name="Azer M."/>
            <person name="Bachantsang P."/>
            <person name="Barry A."/>
            <person name="Bayul T."/>
            <person name="Berlin A."/>
            <person name="Bessette D."/>
            <person name="Bloom T."/>
            <person name="Blye J."/>
            <person name="Boguslavskiy L."/>
            <person name="Bonnet C."/>
            <person name="Boukhgalter B."/>
            <person name="Bourzgui I."/>
            <person name="Brown A."/>
            <person name="Cahill P."/>
            <person name="Channer S."/>
            <person name="Cheshatsang Y."/>
            <person name="Chuda L."/>
            <person name="Citroen M."/>
            <person name="Collymore A."/>
            <person name="Cooke P."/>
            <person name="Costello M."/>
            <person name="D'Aco K."/>
            <person name="Daza R."/>
            <person name="De Haan G."/>
            <person name="DeGray S."/>
            <person name="DeMaso C."/>
            <person name="Dhargay N."/>
            <person name="Dooley K."/>
            <person name="Dooley E."/>
            <person name="Doricent M."/>
            <person name="Dorje P."/>
            <person name="Dorjee K."/>
            <person name="Dupes A."/>
            <person name="Elong R."/>
            <person name="Falk J."/>
            <person name="Farina A."/>
            <person name="Faro S."/>
            <person name="Ferguson D."/>
            <person name="Fisher S."/>
            <person name="Foley C.D."/>
            <person name="Franke A."/>
            <person name="Friedrich D."/>
            <person name="Gadbois L."/>
            <person name="Gearin G."/>
            <person name="Gearin C.R."/>
            <person name="Giannoukos G."/>
            <person name="Goode T."/>
            <person name="Graham J."/>
            <person name="Grandbois E."/>
            <person name="Grewal S."/>
            <person name="Gyaltsen K."/>
            <person name="Hafez N."/>
            <person name="Hagos B."/>
            <person name="Hall J."/>
            <person name="Henson C."/>
            <person name="Hollinger A."/>
            <person name="Honan T."/>
            <person name="Huard M.D."/>
            <person name="Hughes L."/>
            <person name="Hurhula B."/>
            <person name="Husby M.E."/>
            <person name="Kamat A."/>
            <person name="Kanga B."/>
            <person name="Kashin S."/>
            <person name="Khazanovich D."/>
            <person name="Kisner P."/>
            <person name="Lance K."/>
            <person name="Lara M."/>
            <person name="Lee W."/>
            <person name="Lennon N."/>
            <person name="Letendre F."/>
            <person name="LeVine R."/>
            <person name="Lipovsky A."/>
            <person name="Liu X."/>
            <person name="Liu J."/>
            <person name="Liu S."/>
            <person name="Lokyitsang T."/>
            <person name="Lokyitsang Y."/>
            <person name="Lubonja R."/>
            <person name="Lui A."/>
            <person name="MacDonald P."/>
            <person name="Magnisalis V."/>
            <person name="Maru K."/>
            <person name="Matthews C."/>
            <person name="McCusker W."/>
            <person name="McDonough S."/>
            <person name="Mehta T."/>
            <person name="Meldrim J."/>
            <person name="Meneus L."/>
            <person name="Mihai O."/>
            <person name="Mihalev A."/>
            <person name="Mihova T."/>
            <person name="Mittelman R."/>
            <person name="Mlenga V."/>
            <person name="Montmayeur A."/>
            <person name="Mulrain L."/>
            <person name="Navidi A."/>
            <person name="Naylor J."/>
            <person name="Negash T."/>
            <person name="Nguyen T."/>
            <person name="Nguyen N."/>
            <person name="Nicol R."/>
            <person name="Norbu C."/>
            <person name="Norbu N."/>
            <person name="Novod N."/>
            <person name="O'Neill B."/>
            <person name="Osman S."/>
            <person name="Markiewicz E."/>
            <person name="Oyono O.L."/>
            <person name="Patti C."/>
            <person name="Phunkhang P."/>
            <person name="Pierre F."/>
            <person name="Priest M."/>
            <person name="Raghuraman S."/>
            <person name="Rege F."/>
            <person name="Reyes R."/>
            <person name="Rise C."/>
            <person name="Rogov P."/>
            <person name="Ross K."/>
            <person name="Ryan E."/>
            <person name="Settipalli S."/>
            <person name="Shea T."/>
            <person name="Sherpa N."/>
            <person name="Shi L."/>
            <person name="Shih D."/>
            <person name="Sparrow T."/>
            <person name="Spaulding J."/>
            <person name="Stalker J."/>
            <person name="Stange-Thomann N."/>
            <person name="Stavropoulos S."/>
            <person name="Stone C."/>
            <person name="Strader C."/>
            <person name="Tesfaye S."/>
            <person name="Thomson T."/>
            <person name="Thoulutsang Y."/>
            <person name="Thoulutsang D."/>
            <person name="Topham K."/>
            <person name="Topping I."/>
            <person name="Tsamla T."/>
            <person name="Vassiliev H."/>
            <person name="Vo A."/>
            <person name="Wangchuk T."/>
            <person name="Wangdi T."/>
            <person name="Weiand M."/>
            <person name="Wilkinson J."/>
            <person name="Wilson A."/>
            <person name="Yadav S."/>
            <person name="Young G."/>
            <person name="Yu Q."/>
            <person name="Zembek L."/>
            <person name="Zhong D."/>
            <person name="Zimmer A."/>
            <person name="Zwirko Z."/>
            <person name="Jaffe D.B."/>
            <person name="Alvarez P."/>
            <person name="Brockman W."/>
            <person name="Butler J."/>
            <person name="Chin C."/>
            <person name="Gnerre S."/>
            <person name="Grabherr M."/>
            <person name="Kleber M."/>
            <person name="Mauceli E."/>
            <person name="MacCallum I."/>
        </authorList>
    </citation>
    <scope>NUCLEOTIDE SEQUENCE [LARGE SCALE GENOMIC DNA]</scope>
    <source>
        <strain evidence="4">Tucson 15010-1051.87</strain>
    </source>
</reference>
<evidence type="ECO:0000256" key="2">
    <source>
        <dbReference type="SAM" id="SignalP"/>
    </source>
</evidence>
<feature type="chain" id="PRO_5002812952" evidence="2">
    <location>
        <begin position="24"/>
        <end position="184"/>
    </location>
</feature>
<name>B4LQ47_DROVI</name>
<proteinExistence type="predicted"/>
<dbReference type="Proteomes" id="UP000008792">
    <property type="component" value="Unassembled WGS sequence"/>
</dbReference>
<dbReference type="eggNOG" id="ENOG502S4MQ">
    <property type="taxonomic scope" value="Eukaryota"/>
</dbReference>
<organism evidence="3 4">
    <name type="scientific">Drosophila virilis</name>
    <name type="common">Fruit fly</name>
    <dbReference type="NCBI Taxonomy" id="7244"/>
    <lineage>
        <taxon>Eukaryota</taxon>
        <taxon>Metazoa</taxon>
        <taxon>Ecdysozoa</taxon>
        <taxon>Arthropoda</taxon>
        <taxon>Hexapoda</taxon>
        <taxon>Insecta</taxon>
        <taxon>Pterygota</taxon>
        <taxon>Neoptera</taxon>
        <taxon>Endopterygota</taxon>
        <taxon>Diptera</taxon>
        <taxon>Brachycera</taxon>
        <taxon>Muscomorpha</taxon>
        <taxon>Ephydroidea</taxon>
        <taxon>Drosophilidae</taxon>
        <taxon>Drosophila</taxon>
    </lineage>
</organism>
<dbReference type="OMA" id="CYRCCYF"/>